<keyword evidence="1" id="KW-0472">Membrane</keyword>
<keyword evidence="1" id="KW-0812">Transmembrane</keyword>
<dbReference type="EMBL" id="JAXCGZ010023906">
    <property type="protein sequence ID" value="KAK7001729.1"/>
    <property type="molecule type" value="Genomic_DNA"/>
</dbReference>
<dbReference type="AlphaFoldDB" id="A0AAN8WAT2"/>
<comment type="caution">
    <text evidence="2">The sequence shown here is derived from an EMBL/GenBank/DDBJ whole genome shotgun (WGS) entry which is preliminary data.</text>
</comment>
<evidence type="ECO:0000313" key="3">
    <source>
        <dbReference type="Proteomes" id="UP001381693"/>
    </source>
</evidence>
<name>A0AAN8WAT2_HALRR</name>
<sequence>NTTSDVWNYTLPNLLEILDGLLDGGQPHNNPILQNPNKATEIPATTLWNGMGGGGGVWPISSPEPLTTSTSTSPPINKPMFALNFTLRTTIETLLKAQTNFSLLEPLRSGSSGNVIDLELETPNRMGNVNVLPPSTIGANNDILYSGNDSLVTLDDTFWLSANESRNFSQISGNDTMDGPIVDTVGMVITSVILGIMILTTVI</sequence>
<evidence type="ECO:0000313" key="2">
    <source>
        <dbReference type="EMBL" id="KAK7001729.1"/>
    </source>
</evidence>
<evidence type="ECO:0000256" key="1">
    <source>
        <dbReference type="SAM" id="Phobius"/>
    </source>
</evidence>
<feature type="non-terminal residue" evidence="2">
    <location>
        <position position="1"/>
    </location>
</feature>
<feature type="non-terminal residue" evidence="2">
    <location>
        <position position="203"/>
    </location>
</feature>
<organism evidence="2 3">
    <name type="scientific">Halocaridina rubra</name>
    <name type="common">Hawaiian red shrimp</name>
    <dbReference type="NCBI Taxonomy" id="373956"/>
    <lineage>
        <taxon>Eukaryota</taxon>
        <taxon>Metazoa</taxon>
        <taxon>Ecdysozoa</taxon>
        <taxon>Arthropoda</taxon>
        <taxon>Crustacea</taxon>
        <taxon>Multicrustacea</taxon>
        <taxon>Malacostraca</taxon>
        <taxon>Eumalacostraca</taxon>
        <taxon>Eucarida</taxon>
        <taxon>Decapoda</taxon>
        <taxon>Pleocyemata</taxon>
        <taxon>Caridea</taxon>
        <taxon>Atyoidea</taxon>
        <taxon>Atyidae</taxon>
        <taxon>Halocaridina</taxon>
    </lineage>
</organism>
<gene>
    <name evidence="2" type="ORF">SK128_021229</name>
</gene>
<feature type="transmembrane region" description="Helical" evidence="1">
    <location>
        <begin position="184"/>
        <end position="202"/>
    </location>
</feature>
<keyword evidence="3" id="KW-1185">Reference proteome</keyword>
<reference evidence="2 3" key="1">
    <citation type="submission" date="2023-11" db="EMBL/GenBank/DDBJ databases">
        <title>Halocaridina rubra genome assembly.</title>
        <authorList>
            <person name="Smith C."/>
        </authorList>
    </citation>
    <scope>NUCLEOTIDE SEQUENCE [LARGE SCALE GENOMIC DNA]</scope>
    <source>
        <strain evidence="2">EP-1</strain>
        <tissue evidence="2">Whole</tissue>
    </source>
</reference>
<proteinExistence type="predicted"/>
<accession>A0AAN8WAT2</accession>
<keyword evidence="1" id="KW-1133">Transmembrane helix</keyword>
<dbReference type="Proteomes" id="UP001381693">
    <property type="component" value="Unassembled WGS sequence"/>
</dbReference>
<protein>
    <submittedName>
        <fullName evidence="2">Uncharacterized protein</fullName>
    </submittedName>
</protein>